<organism evidence="2 3">
    <name type="scientific">Aspergillus puulaauensis</name>
    <dbReference type="NCBI Taxonomy" id="1220207"/>
    <lineage>
        <taxon>Eukaryota</taxon>
        <taxon>Fungi</taxon>
        <taxon>Dikarya</taxon>
        <taxon>Ascomycota</taxon>
        <taxon>Pezizomycotina</taxon>
        <taxon>Eurotiomycetes</taxon>
        <taxon>Eurotiomycetidae</taxon>
        <taxon>Eurotiales</taxon>
        <taxon>Aspergillaceae</taxon>
        <taxon>Aspergillus</taxon>
    </lineage>
</organism>
<dbReference type="EMBL" id="AP024443">
    <property type="protein sequence ID" value="BCS18938.1"/>
    <property type="molecule type" value="Genomic_DNA"/>
</dbReference>
<gene>
    <name evidence="2" type="ORF">APUU_11766S</name>
</gene>
<evidence type="ECO:0000256" key="1">
    <source>
        <dbReference type="SAM" id="MobiDB-lite"/>
    </source>
</evidence>
<keyword evidence="3" id="KW-1185">Reference proteome</keyword>
<dbReference type="KEGG" id="apuu:APUU_11766S"/>
<name>A0A7R8AIY1_9EURO</name>
<dbReference type="Proteomes" id="UP000654913">
    <property type="component" value="Chromosome 1"/>
</dbReference>
<accession>A0A7R8AIY1</accession>
<reference evidence="2" key="1">
    <citation type="submission" date="2021-01" db="EMBL/GenBank/DDBJ databases">
        <authorList>
            <consortium name="Aspergillus puulaauensis MK2 genome sequencing consortium"/>
            <person name="Kazuki M."/>
            <person name="Futagami T."/>
        </authorList>
    </citation>
    <scope>NUCLEOTIDE SEQUENCE</scope>
    <source>
        <strain evidence="2">MK2</strain>
    </source>
</reference>
<proteinExistence type="predicted"/>
<dbReference type="RefSeq" id="XP_041551132.1">
    <property type="nucleotide sequence ID" value="XM_041697892.1"/>
</dbReference>
<protein>
    <recommendedName>
        <fullName evidence="4">Myb-like domain-containing protein</fullName>
    </recommendedName>
</protein>
<dbReference type="AlphaFoldDB" id="A0A7R8AIY1"/>
<reference evidence="2" key="2">
    <citation type="submission" date="2021-02" db="EMBL/GenBank/DDBJ databases">
        <title>Aspergillus puulaauensis MK2 genome sequence.</title>
        <authorList>
            <person name="Futagami T."/>
            <person name="Mori K."/>
            <person name="Kadooka C."/>
            <person name="Tanaka T."/>
        </authorList>
    </citation>
    <scope>NUCLEOTIDE SEQUENCE</scope>
    <source>
        <strain evidence="2">MK2</strain>
    </source>
</reference>
<evidence type="ECO:0000313" key="2">
    <source>
        <dbReference type="EMBL" id="BCS18938.1"/>
    </source>
</evidence>
<dbReference type="OrthoDB" id="5418867at2759"/>
<evidence type="ECO:0000313" key="3">
    <source>
        <dbReference type="Proteomes" id="UP000654913"/>
    </source>
</evidence>
<dbReference type="GeneID" id="64968943"/>
<feature type="compositionally biased region" description="Low complexity" evidence="1">
    <location>
        <begin position="57"/>
        <end position="66"/>
    </location>
</feature>
<sequence>MPMIWNDQADAKLLMAIITKNDARMNWAGIAEYMGPDCTVSAVQHRIQRLRDKAAKAGDSASAINGGENGNEGGISSAASSPEKRKRGRPKKVIPAEENANPTDEGEEGGSPTKLLKGSKAQPVSMEQGQHEVKEECSEDFA</sequence>
<feature type="region of interest" description="Disordered" evidence="1">
    <location>
        <begin position="51"/>
        <end position="142"/>
    </location>
</feature>
<evidence type="ECO:0008006" key="4">
    <source>
        <dbReference type="Google" id="ProtNLM"/>
    </source>
</evidence>